<evidence type="ECO:0000256" key="2">
    <source>
        <dbReference type="ARBA" id="ARBA00023067"/>
    </source>
</evidence>
<gene>
    <name evidence="5" type="ORF">IAC79_01235</name>
</gene>
<dbReference type="InterPro" id="IPR050308">
    <property type="entry name" value="MukB/SMC"/>
</dbReference>
<dbReference type="Gene3D" id="3.40.50.300">
    <property type="entry name" value="P-loop containing nucleotide triphosphate hydrolases"/>
    <property type="match status" value="1"/>
</dbReference>
<evidence type="ECO:0000259" key="4">
    <source>
        <dbReference type="Pfam" id="PF02463"/>
    </source>
</evidence>
<dbReference type="InterPro" id="IPR003395">
    <property type="entry name" value="RecF/RecN/SMC_N"/>
</dbReference>
<dbReference type="GO" id="GO:0005737">
    <property type="term" value="C:cytoplasm"/>
    <property type="evidence" value="ECO:0007669"/>
    <property type="project" value="TreeGrafter"/>
</dbReference>
<keyword evidence="2" id="KW-0226">DNA condensation</keyword>
<dbReference type="InterPro" id="IPR027417">
    <property type="entry name" value="P-loop_NTPase"/>
</dbReference>
<dbReference type="Pfam" id="PF02463">
    <property type="entry name" value="SMC_N"/>
    <property type="match status" value="1"/>
</dbReference>
<protein>
    <submittedName>
        <fullName evidence="5">AAA family ATPase</fullName>
    </submittedName>
</protein>
<dbReference type="SUPFAM" id="SSF52540">
    <property type="entry name" value="P-loop containing nucleoside triphosphate hydrolases"/>
    <property type="match status" value="1"/>
</dbReference>
<reference evidence="5" key="1">
    <citation type="submission" date="2020-10" db="EMBL/GenBank/DDBJ databases">
        <authorList>
            <person name="Gilroy R."/>
        </authorList>
    </citation>
    <scope>NUCLEOTIDE SEQUENCE</scope>
    <source>
        <strain evidence="5">35461</strain>
    </source>
</reference>
<dbReference type="GO" id="GO:0030261">
    <property type="term" value="P:chromosome condensation"/>
    <property type="evidence" value="ECO:0007669"/>
    <property type="project" value="UniProtKB-KW"/>
</dbReference>
<dbReference type="EMBL" id="DVOR01000039">
    <property type="protein sequence ID" value="HIV08724.1"/>
    <property type="molecule type" value="Genomic_DNA"/>
</dbReference>
<name>A0A9D1NMH6_9BACT</name>
<organism evidence="5 6">
    <name type="scientific">Candidatus Spyradenecus faecavium</name>
    <dbReference type="NCBI Taxonomy" id="2840947"/>
    <lineage>
        <taxon>Bacteria</taxon>
        <taxon>Pseudomonadati</taxon>
        <taxon>Lentisphaerota</taxon>
        <taxon>Lentisphaeria</taxon>
        <taxon>Lentisphaerales</taxon>
        <taxon>Lentisphaeraceae</taxon>
        <taxon>Lentisphaeraceae incertae sedis</taxon>
        <taxon>Candidatus Spyradenecus</taxon>
    </lineage>
</organism>
<keyword evidence="1" id="KW-0963">Cytoplasm</keyword>
<sequence>MALLQLFVLVDGQEVDRADALEGGAELAQAGLERGVLGGLALLENDEDPLECGIDIIARPPGKKPQTISLLSGGERTMTAVALLFAIFLIKPAPFCLLDELDAALDDSNIGRFVDALKDFLVHSQFLIITHNQHTIAGSDIVYGVTMPEKGVSRTLSMRFDRRA</sequence>
<dbReference type="PANTHER" id="PTHR42963">
    <property type="entry name" value="CHROMOSOME PARTITION PROTEIN MUKB"/>
    <property type="match status" value="1"/>
</dbReference>
<proteinExistence type="predicted"/>
<evidence type="ECO:0000313" key="5">
    <source>
        <dbReference type="EMBL" id="HIV08724.1"/>
    </source>
</evidence>
<dbReference type="GO" id="GO:0003677">
    <property type="term" value="F:DNA binding"/>
    <property type="evidence" value="ECO:0007669"/>
    <property type="project" value="UniProtKB-KW"/>
</dbReference>
<evidence type="ECO:0000313" key="6">
    <source>
        <dbReference type="Proteomes" id="UP000886845"/>
    </source>
</evidence>
<evidence type="ECO:0000256" key="1">
    <source>
        <dbReference type="ARBA" id="ARBA00022490"/>
    </source>
</evidence>
<feature type="domain" description="RecF/RecN/SMC N-terminal" evidence="4">
    <location>
        <begin position="69"/>
        <end position="153"/>
    </location>
</feature>
<comment type="caution">
    <text evidence="5">The sequence shown here is derived from an EMBL/GenBank/DDBJ whole genome shotgun (WGS) entry which is preliminary data.</text>
</comment>
<evidence type="ECO:0000256" key="3">
    <source>
        <dbReference type="ARBA" id="ARBA00023125"/>
    </source>
</evidence>
<keyword evidence="3" id="KW-0238">DNA-binding</keyword>
<reference evidence="5" key="2">
    <citation type="journal article" date="2021" name="PeerJ">
        <title>Extensive microbial diversity within the chicken gut microbiome revealed by metagenomics and culture.</title>
        <authorList>
            <person name="Gilroy R."/>
            <person name="Ravi A."/>
            <person name="Getino M."/>
            <person name="Pursley I."/>
            <person name="Horton D.L."/>
            <person name="Alikhan N.F."/>
            <person name="Baker D."/>
            <person name="Gharbi K."/>
            <person name="Hall N."/>
            <person name="Watson M."/>
            <person name="Adriaenssens E.M."/>
            <person name="Foster-Nyarko E."/>
            <person name="Jarju S."/>
            <person name="Secka A."/>
            <person name="Antonio M."/>
            <person name="Oren A."/>
            <person name="Chaudhuri R.R."/>
            <person name="La Ragione R."/>
            <person name="Hildebrand F."/>
            <person name="Pallen M.J."/>
        </authorList>
    </citation>
    <scope>NUCLEOTIDE SEQUENCE</scope>
    <source>
        <strain evidence="5">35461</strain>
    </source>
</reference>
<accession>A0A9D1NMH6</accession>
<dbReference type="AlphaFoldDB" id="A0A9D1NMH6"/>
<dbReference type="Proteomes" id="UP000886845">
    <property type="component" value="Unassembled WGS sequence"/>
</dbReference>
<dbReference type="PANTHER" id="PTHR42963:SF1">
    <property type="entry name" value="DUF4476 DOMAIN-CONTAINING PROTEIN"/>
    <property type="match status" value="1"/>
</dbReference>